<feature type="domain" description="Transposase (putative) YhgA-like" evidence="2">
    <location>
        <begin position="3"/>
        <end position="208"/>
    </location>
</feature>
<gene>
    <name evidence="3" type="ORF">ACFO0E_07850</name>
</gene>
<dbReference type="RefSeq" id="WP_246942164.1">
    <property type="nucleotide sequence ID" value="NZ_JAKGAK010000018.1"/>
</dbReference>
<protein>
    <submittedName>
        <fullName evidence="3">Rpn family recombination-promoting nuclease/putative transposase</fullName>
    </submittedName>
</protein>
<dbReference type="EMBL" id="JBHSEO010000049">
    <property type="protein sequence ID" value="MFC4416325.1"/>
    <property type="molecule type" value="Genomic_DNA"/>
</dbReference>
<dbReference type="NCBIfam" id="TIGR01784">
    <property type="entry name" value="T_den_put_tspse"/>
    <property type="match status" value="1"/>
</dbReference>
<dbReference type="InterPro" id="IPR006842">
    <property type="entry name" value="Transposase_31"/>
</dbReference>
<evidence type="ECO:0000313" key="4">
    <source>
        <dbReference type="Proteomes" id="UP001596015"/>
    </source>
</evidence>
<keyword evidence="4" id="KW-1185">Reference proteome</keyword>
<evidence type="ECO:0000256" key="1">
    <source>
        <dbReference type="ARBA" id="ARBA00009787"/>
    </source>
</evidence>
<comment type="similarity">
    <text evidence="1">Belongs to the Rpn/YhgA-like nuclease family.</text>
</comment>
<accession>A0ABV8XDW5</accession>
<sequence>MNNQHDRSYKLLFSEPRTVHDLLTGFVKEEWVERLDFDSLEKVSSTFVTDDLRDREDDVIWRVRFGDEWLYVYLLIEFQSTVDPFMSLRIMTYVGLLYQDLVKQNKLTRQGKLPPVLPIVLYNGERRWNAALDVAELVQPVPGGLEHYRPTLPYLLLDEGAIVANEQWSEETRNVVSAIFRLEHHRSQQDAIDLIGLLVQWLQAPEQTQLRRHFVIWIRRVLLPSWVPEDEEIEWQALDDLSEVHNMLAERAKKWPEQWKQQGLQQGRQEGRQEGRLETARNLIRDTQLTDDAIAKAADLDIAQVRELRAELKH</sequence>
<dbReference type="Proteomes" id="UP001596015">
    <property type="component" value="Unassembled WGS sequence"/>
</dbReference>
<organism evidence="3 4">
    <name type="scientific">Chromohalobacter beijerinckii</name>
    <dbReference type="NCBI Taxonomy" id="86179"/>
    <lineage>
        <taxon>Bacteria</taxon>
        <taxon>Pseudomonadati</taxon>
        <taxon>Pseudomonadota</taxon>
        <taxon>Gammaproteobacteria</taxon>
        <taxon>Oceanospirillales</taxon>
        <taxon>Halomonadaceae</taxon>
        <taxon>Chromohalobacter</taxon>
    </lineage>
</organism>
<reference evidence="4" key="1">
    <citation type="journal article" date="2019" name="Int. J. Syst. Evol. Microbiol.">
        <title>The Global Catalogue of Microorganisms (GCM) 10K type strain sequencing project: providing services to taxonomists for standard genome sequencing and annotation.</title>
        <authorList>
            <consortium name="The Broad Institute Genomics Platform"/>
            <consortium name="The Broad Institute Genome Sequencing Center for Infectious Disease"/>
            <person name="Wu L."/>
            <person name="Ma J."/>
        </authorList>
    </citation>
    <scope>NUCLEOTIDE SEQUENCE [LARGE SCALE GENOMIC DNA]</scope>
    <source>
        <strain evidence="4">CCUG 49679</strain>
    </source>
</reference>
<dbReference type="PANTHER" id="PTHR34611:SF2">
    <property type="entry name" value="INACTIVE RECOMBINATION-PROMOTING NUCLEASE-LIKE PROTEIN RPNE-RELATED"/>
    <property type="match status" value="1"/>
</dbReference>
<proteinExistence type="inferred from homology"/>
<dbReference type="InterPro" id="IPR051699">
    <property type="entry name" value="Rpn/YhgA-like_nuclease"/>
</dbReference>
<evidence type="ECO:0000313" key="3">
    <source>
        <dbReference type="EMBL" id="MFC4416325.1"/>
    </source>
</evidence>
<dbReference type="InterPro" id="IPR010106">
    <property type="entry name" value="RpnA"/>
</dbReference>
<dbReference type="PANTHER" id="PTHR34611">
    <property type="match status" value="1"/>
</dbReference>
<dbReference type="Pfam" id="PF04754">
    <property type="entry name" value="Transposase_31"/>
    <property type="match status" value="1"/>
</dbReference>
<name>A0ABV8XDW5_9GAMM</name>
<comment type="caution">
    <text evidence="3">The sequence shown here is derived from an EMBL/GenBank/DDBJ whole genome shotgun (WGS) entry which is preliminary data.</text>
</comment>
<evidence type="ECO:0000259" key="2">
    <source>
        <dbReference type="Pfam" id="PF04754"/>
    </source>
</evidence>